<sequence length="261" mass="28705">MFVDSHCHLEYDSFAEEGSAVIERAQAVGVNTCVTIGTKLSTFPKTLAVAERYDNVWCTVGVHPHDAATEPLTDPAALLDAAKHPKVIGIGETGLDYYYDHSPRAEQATNFLVHIDAATQTGLPLIIHTRDAEDDTIAMLEEKMKRAPFKAVLHCFSGTAKLAEAGLKMGFYLSASGVITFKNAEPLREVFRSVPMDRLLVETDSPYLAPIPHRGKRNEPSFVVHTAKVLAELKGISLEELGQVTTDNFFRLFDKASRPHV</sequence>
<dbReference type="InterPro" id="IPR015991">
    <property type="entry name" value="TatD/YcfH-like"/>
</dbReference>
<dbReference type="Pfam" id="PF01026">
    <property type="entry name" value="TatD_DNase"/>
    <property type="match status" value="1"/>
</dbReference>
<dbReference type="PROSITE" id="PS01090">
    <property type="entry name" value="TATD_2"/>
    <property type="match status" value="1"/>
</dbReference>
<evidence type="ECO:0000313" key="6">
    <source>
        <dbReference type="Proteomes" id="UP000570514"/>
    </source>
</evidence>
<dbReference type="PANTHER" id="PTHR46124:SF2">
    <property type="entry name" value="D-AMINOACYL-TRNA DEACYLASE"/>
    <property type="match status" value="1"/>
</dbReference>
<name>A0A846N1W3_9PROT</name>
<dbReference type="Gene3D" id="3.20.20.140">
    <property type="entry name" value="Metal-dependent hydrolases"/>
    <property type="match status" value="1"/>
</dbReference>
<comment type="caution">
    <text evidence="5">The sequence shown here is derived from an EMBL/GenBank/DDBJ whole genome shotgun (WGS) entry which is preliminary data.</text>
</comment>
<dbReference type="GO" id="GO:0016788">
    <property type="term" value="F:hydrolase activity, acting on ester bonds"/>
    <property type="evidence" value="ECO:0007669"/>
    <property type="project" value="InterPro"/>
</dbReference>
<evidence type="ECO:0000256" key="2">
    <source>
        <dbReference type="ARBA" id="ARBA00022723"/>
    </source>
</evidence>
<dbReference type="FunFam" id="3.20.20.140:FF:000005">
    <property type="entry name" value="TatD family hydrolase"/>
    <property type="match status" value="1"/>
</dbReference>
<dbReference type="EC" id="3.1.21.-" evidence="5"/>
<feature type="binding site" evidence="4">
    <location>
        <position position="92"/>
    </location>
    <ligand>
        <name>a divalent metal cation</name>
        <dbReference type="ChEBI" id="CHEBI:60240"/>
        <label>1</label>
    </ligand>
</feature>
<dbReference type="NCBIfam" id="TIGR00010">
    <property type="entry name" value="YchF/TatD family DNA exonuclease"/>
    <property type="match status" value="1"/>
</dbReference>
<feature type="binding site" evidence="4">
    <location>
        <position position="204"/>
    </location>
    <ligand>
        <name>a divalent metal cation</name>
        <dbReference type="ChEBI" id="CHEBI:60240"/>
        <label>1</label>
    </ligand>
</feature>
<keyword evidence="2 4" id="KW-0479">Metal-binding</keyword>
<dbReference type="GO" id="GO:0005829">
    <property type="term" value="C:cytosol"/>
    <property type="evidence" value="ECO:0007669"/>
    <property type="project" value="TreeGrafter"/>
</dbReference>
<keyword evidence="3 5" id="KW-0378">Hydrolase</keyword>
<feature type="binding site" evidence="4">
    <location>
        <position position="8"/>
    </location>
    <ligand>
        <name>a divalent metal cation</name>
        <dbReference type="ChEBI" id="CHEBI:60240"/>
        <label>1</label>
    </ligand>
</feature>
<comment type="similarity">
    <text evidence="1">Belongs to the metallo-dependent hydrolases superfamily. TatD-type hydrolase family.</text>
</comment>
<dbReference type="InterPro" id="IPR001130">
    <property type="entry name" value="TatD-like"/>
</dbReference>
<feature type="binding site" evidence="4">
    <location>
        <position position="128"/>
    </location>
    <ligand>
        <name>a divalent metal cation</name>
        <dbReference type="ChEBI" id="CHEBI:60240"/>
        <label>2</label>
    </ligand>
</feature>
<proteinExistence type="inferred from homology"/>
<dbReference type="InterPro" id="IPR018228">
    <property type="entry name" value="DNase_TatD-rel_CS"/>
</dbReference>
<evidence type="ECO:0000313" key="5">
    <source>
        <dbReference type="EMBL" id="NIK89964.1"/>
    </source>
</evidence>
<dbReference type="PIRSF" id="PIRSF005902">
    <property type="entry name" value="DNase_TatD"/>
    <property type="match status" value="1"/>
</dbReference>
<protein>
    <submittedName>
        <fullName evidence="5">TatD DNase family protein</fullName>
        <ecNumber evidence="5">3.1.21.-</ecNumber>
    </submittedName>
</protein>
<dbReference type="Proteomes" id="UP000570514">
    <property type="component" value="Unassembled WGS sequence"/>
</dbReference>
<accession>A0A846N1W3</accession>
<evidence type="ECO:0000256" key="4">
    <source>
        <dbReference type="PIRSR" id="PIRSR005902-1"/>
    </source>
</evidence>
<dbReference type="RefSeq" id="WP_167084121.1">
    <property type="nucleotide sequence ID" value="NZ_BAAADC010000001.1"/>
</dbReference>
<evidence type="ECO:0000256" key="3">
    <source>
        <dbReference type="ARBA" id="ARBA00022801"/>
    </source>
</evidence>
<dbReference type="PANTHER" id="PTHR46124">
    <property type="entry name" value="D-AMINOACYL-TRNA DEACYLASE"/>
    <property type="match status" value="1"/>
</dbReference>
<dbReference type="GO" id="GO:0004536">
    <property type="term" value="F:DNA nuclease activity"/>
    <property type="evidence" value="ECO:0007669"/>
    <property type="project" value="InterPro"/>
</dbReference>
<feature type="binding site" evidence="4">
    <location>
        <position position="6"/>
    </location>
    <ligand>
        <name>a divalent metal cation</name>
        <dbReference type="ChEBI" id="CHEBI:60240"/>
        <label>1</label>
    </ligand>
</feature>
<dbReference type="InterPro" id="IPR032466">
    <property type="entry name" value="Metal_Hydrolase"/>
</dbReference>
<dbReference type="CDD" id="cd01310">
    <property type="entry name" value="TatD_DNAse"/>
    <property type="match status" value="1"/>
</dbReference>
<dbReference type="GO" id="GO:0046872">
    <property type="term" value="F:metal ion binding"/>
    <property type="evidence" value="ECO:0007669"/>
    <property type="project" value="UniProtKB-KW"/>
</dbReference>
<gene>
    <name evidence="5" type="ORF">FHS83_003282</name>
</gene>
<dbReference type="SUPFAM" id="SSF51556">
    <property type="entry name" value="Metallo-dependent hydrolases"/>
    <property type="match status" value="1"/>
</dbReference>
<organism evidence="5 6">
    <name type="scientific">Rhizomicrobium palustre</name>
    <dbReference type="NCBI Taxonomy" id="189966"/>
    <lineage>
        <taxon>Bacteria</taxon>
        <taxon>Pseudomonadati</taxon>
        <taxon>Pseudomonadota</taxon>
        <taxon>Alphaproteobacteria</taxon>
        <taxon>Micropepsales</taxon>
        <taxon>Micropepsaceae</taxon>
        <taxon>Rhizomicrobium</taxon>
    </lineage>
</organism>
<evidence type="ECO:0000256" key="1">
    <source>
        <dbReference type="ARBA" id="ARBA00009275"/>
    </source>
</evidence>
<keyword evidence="6" id="KW-1185">Reference proteome</keyword>
<reference evidence="5 6" key="1">
    <citation type="submission" date="2020-03" db="EMBL/GenBank/DDBJ databases">
        <title>Genomic Encyclopedia of Type Strains, Phase IV (KMG-IV): sequencing the most valuable type-strain genomes for metagenomic binning, comparative biology and taxonomic classification.</title>
        <authorList>
            <person name="Goeker M."/>
        </authorList>
    </citation>
    <scope>NUCLEOTIDE SEQUENCE [LARGE SCALE GENOMIC DNA]</scope>
    <source>
        <strain evidence="5 6">DSM 19867</strain>
    </source>
</reference>
<feature type="binding site" evidence="4">
    <location>
        <position position="154"/>
    </location>
    <ligand>
        <name>a divalent metal cation</name>
        <dbReference type="ChEBI" id="CHEBI:60240"/>
        <label>2</label>
    </ligand>
</feature>
<dbReference type="EMBL" id="JAASRM010000001">
    <property type="protein sequence ID" value="NIK89964.1"/>
    <property type="molecule type" value="Genomic_DNA"/>
</dbReference>
<dbReference type="AlphaFoldDB" id="A0A846N1W3"/>